<accession>A0A5P1E8B4</accession>
<keyword evidence="3" id="KW-1185">Reference proteome</keyword>
<protein>
    <submittedName>
        <fullName evidence="2">Uncharacterized protein</fullName>
    </submittedName>
</protein>
<sequence length="870" mass="95981">MPSQLQTHSVQQEHISDMKYKSPVKRSSIQYQAQRFTNEKVSSLDEGRTVRLQDKGQPLNVSKQTEQTSPFENRHKPWPSRKVNGADEVVKYMSSVPNYLQHLEKVDVAQDKALNFGVVDWGRLEKWTYLQKQVTNRRAGCSPSTSSSSSSPFSNSGSSSNSDRSTDSPLSQRKKSPTLTTHQGSPPRGRQTRVMDEQSSMPVTTSPDSRTSQDKAPIRHDHKRGIVSVSDAKYISRNKSPSKEIASSSFTSKDNDMSKFSHNRVKDQIGKPTELENSEECKKQIVQNDLHLAESELSDRFSVVESMWDDVQESLYERHISYGSANSSRRSIEVNRRSISGIFTPSDIQIANPSPRISYSCPLSSSGGEPKSETVKLGRFTDDFPGKLSSQGEVKAAAAPKRDLSPHRLLRAGLSRIRSSSLREGSDNNHDDSSTSHRRGRRSSSPQRLLSAGLNLLRNSSSREGCSDNSHEDNASSNIKSRQSPLRRILDPLKSKNQIPFSGPVTSLPSHRAPGASNRDTIAIRDELRSANVVVNHSTSQITEAGCSVHAKKQVASTRQALLKLAWKNGFPLFVFSSSDINILVAALEKKTTPQNKDFECIYTIFTAHELKKKVGVWSSQGNKNKKHDLVYNVVGQINVSSSKSTGDSSKNYPLKREFLLYGCEQISTAHDRVSSLFRNELAAIVIQVQNERLEKDNHNKHSKESLPVEQKNENLSLASVVAIIPSGVHGTSSTGEPSPLIERWKSGGSCDCGGWDEGCMLTILTDKIQERSSTTSDGTFRIELFAQGETKETKHAFSMIAFKEGVYTVDFGASISSAQAFAMCIATLHSKNPSTISGMQCSVKAQSLEEHTATTYVPGHPPLSPVGRA</sequence>
<feature type="region of interest" description="Disordered" evidence="1">
    <location>
        <begin position="135"/>
        <end position="261"/>
    </location>
</feature>
<feature type="compositionally biased region" description="Basic and acidic residues" evidence="1">
    <location>
        <begin position="465"/>
        <end position="474"/>
    </location>
</feature>
<feature type="compositionally biased region" description="Polar residues" evidence="1">
    <location>
        <begin position="197"/>
        <end position="210"/>
    </location>
</feature>
<feature type="compositionally biased region" description="Polar residues" evidence="1">
    <location>
        <begin position="495"/>
        <end position="509"/>
    </location>
</feature>
<feature type="compositionally biased region" description="Polar residues" evidence="1">
    <location>
        <begin position="475"/>
        <end position="484"/>
    </location>
</feature>
<feature type="compositionally biased region" description="Basic and acidic residues" evidence="1">
    <location>
        <begin position="42"/>
        <end position="54"/>
    </location>
</feature>
<dbReference type="Gramene" id="ONK62156">
    <property type="protein sequence ID" value="ONK62156"/>
    <property type="gene ID" value="A4U43_C07F970"/>
</dbReference>
<feature type="region of interest" description="Disordered" evidence="1">
    <location>
        <begin position="1"/>
        <end position="26"/>
    </location>
</feature>
<feature type="region of interest" description="Disordered" evidence="1">
    <location>
        <begin position="378"/>
        <end position="516"/>
    </location>
</feature>
<dbReference type="Proteomes" id="UP000243459">
    <property type="component" value="Chromosome 7"/>
</dbReference>
<feature type="region of interest" description="Disordered" evidence="1">
    <location>
        <begin position="40"/>
        <end position="82"/>
    </location>
</feature>
<proteinExistence type="predicted"/>
<dbReference type="AlphaFoldDB" id="A0A5P1E8B4"/>
<dbReference type="OMA" id="RLEKWQY"/>
<evidence type="ECO:0000313" key="2">
    <source>
        <dbReference type="EMBL" id="ONK62156.1"/>
    </source>
</evidence>
<dbReference type="Pfam" id="PF12043">
    <property type="entry name" value="DUF3527"/>
    <property type="match status" value="2"/>
</dbReference>
<dbReference type="InterPro" id="IPR021916">
    <property type="entry name" value="DUF3527"/>
</dbReference>
<feature type="compositionally biased region" description="Polar residues" evidence="1">
    <location>
        <begin position="59"/>
        <end position="71"/>
    </location>
</feature>
<feature type="compositionally biased region" description="Low complexity" evidence="1">
    <location>
        <begin position="142"/>
        <end position="171"/>
    </location>
</feature>
<feature type="compositionally biased region" description="Basic and acidic residues" evidence="1">
    <location>
        <begin position="424"/>
        <end position="435"/>
    </location>
</feature>
<organism evidence="2 3">
    <name type="scientific">Asparagus officinalis</name>
    <name type="common">Garden asparagus</name>
    <dbReference type="NCBI Taxonomy" id="4686"/>
    <lineage>
        <taxon>Eukaryota</taxon>
        <taxon>Viridiplantae</taxon>
        <taxon>Streptophyta</taxon>
        <taxon>Embryophyta</taxon>
        <taxon>Tracheophyta</taxon>
        <taxon>Spermatophyta</taxon>
        <taxon>Magnoliopsida</taxon>
        <taxon>Liliopsida</taxon>
        <taxon>Asparagales</taxon>
        <taxon>Asparagaceae</taxon>
        <taxon>Asparagoideae</taxon>
        <taxon>Asparagus</taxon>
    </lineage>
</organism>
<evidence type="ECO:0000313" key="3">
    <source>
        <dbReference type="Proteomes" id="UP000243459"/>
    </source>
</evidence>
<name>A0A5P1E8B4_ASPOF</name>
<dbReference type="PANTHER" id="PTHR31390:SF12">
    <property type="entry name" value="PUTATIVE (DUF3527)-RELATED"/>
    <property type="match status" value="1"/>
</dbReference>
<feature type="compositionally biased region" description="Polar residues" evidence="1">
    <location>
        <begin position="1"/>
        <end position="13"/>
    </location>
</feature>
<dbReference type="OrthoDB" id="1898655at2759"/>
<gene>
    <name evidence="2" type="ORF">A4U43_C07F970</name>
</gene>
<evidence type="ECO:0000256" key="1">
    <source>
        <dbReference type="SAM" id="MobiDB-lite"/>
    </source>
</evidence>
<reference evidence="3" key="1">
    <citation type="journal article" date="2017" name="Nat. Commun.">
        <title>The asparagus genome sheds light on the origin and evolution of a young Y chromosome.</title>
        <authorList>
            <person name="Harkess A."/>
            <person name="Zhou J."/>
            <person name="Xu C."/>
            <person name="Bowers J.E."/>
            <person name="Van der Hulst R."/>
            <person name="Ayyampalayam S."/>
            <person name="Mercati F."/>
            <person name="Riccardi P."/>
            <person name="McKain M.R."/>
            <person name="Kakrana A."/>
            <person name="Tang H."/>
            <person name="Ray J."/>
            <person name="Groenendijk J."/>
            <person name="Arikit S."/>
            <person name="Mathioni S.M."/>
            <person name="Nakano M."/>
            <person name="Shan H."/>
            <person name="Telgmann-Rauber A."/>
            <person name="Kanno A."/>
            <person name="Yue Z."/>
            <person name="Chen H."/>
            <person name="Li W."/>
            <person name="Chen Y."/>
            <person name="Xu X."/>
            <person name="Zhang Y."/>
            <person name="Luo S."/>
            <person name="Chen H."/>
            <person name="Gao J."/>
            <person name="Mao Z."/>
            <person name="Pires J.C."/>
            <person name="Luo M."/>
            <person name="Kudrna D."/>
            <person name="Wing R.A."/>
            <person name="Meyers B.C."/>
            <person name="Yi K."/>
            <person name="Kong H."/>
            <person name="Lavrijsen P."/>
            <person name="Sunseri F."/>
            <person name="Falavigna A."/>
            <person name="Ye Y."/>
            <person name="Leebens-Mack J.H."/>
            <person name="Chen G."/>
        </authorList>
    </citation>
    <scope>NUCLEOTIDE SEQUENCE [LARGE SCALE GENOMIC DNA]</scope>
    <source>
        <strain evidence="3">cv. DH0086</strain>
    </source>
</reference>
<dbReference type="EMBL" id="CM007387">
    <property type="protein sequence ID" value="ONK62156.1"/>
    <property type="molecule type" value="Genomic_DNA"/>
</dbReference>
<dbReference type="PANTHER" id="PTHR31390">
    <property type="entry name" value="EXPRESSED PROTEIN"/>
    <property type="match status" value="1"/>
</dbReference>